<feature type="non-terminal residue" evidence="6">
    <location>
        <position position="86"/>
    </location>
</feature>
<keyword evidence="3" id="KW-0808">Transferase</keyword>
<dbReference type="PROSITE" id="PS50991">
    <property type="entry name" value="PYR_CT"/>
    <property type="match status" value="1"/>
</dbReference>
<dbReference type="GO" id="GO:0046912">
    <property type="term" value="F:acyltransferase activity, acyl groups converted into alkyl on transfer"/>
    <property type="evidence" value="ECO:0007669"/>
    <property type="project" value="InterPro"/>
</dbReference>
<dbReference type="EMBL" id="AUZZ01002481">
    <property type="protein sequence ID" value="EQD60332.1"/>
    <property type="molecule type" value="Genomic_DNA"/>
</dbReference>
<dbReference type="EC" id="2.3.3.21" evidence="4"/>
<dbReference type="InterPro" id="IPR002034">
    <property type="entry name" value="AIPM/Hcit_synth_CS"/>
</dbReference>
<gene>
    <name evidence="6" type="ORF">B2A_03724</name>
</gene>
<reference evidence="6" key="1">
    <citation type="submission" date="2013-08" db="EMBL/GenBank/DDBJ databases">
        <authorList>
            <person name="Mendez C."/>
            <person name="Richter M."/>
            <person name="Ferrer M."/>
            <person name="Sanchez J."/>
        </authorList>
    </citation>
    <scope>NUCLEOTIDE SEQUENCE</scope>
</reference>
<dbReference type="InterPro" id="IPR013785">
    <property type="entry name" value="Aldolase_TIM"/>
</dbReference>
<name>T1ASH1_9ZZZZ</name>
<dbReference type="Gene3D" id="3.20.20.70">
    <property type="entry name" value="Aldolase class I"/>
    <property type="match status" value="1"/>
</dbReference>
<evidence type="ECO:0000313" key="6">
    <source>
        <dbReference type="EMBL" id="EQD60332.1"/>
    </source>
</evidence>
<dbReference type="AlphaFoldDB" id="T1ASH1"/>
<dbReference type="InterPro" id="IPR000891">
    <property type="entry name" value="PYR_CT"/>
</dbReference>
<dbReference type="SUPFAM" id="SSF51569">
    <property type="entry name" value="Aldolase"/>
    <property type="match status" value="1"/>
</dbReference>
<evidence type="ECO:0000256" key="2">
    <source>
        <dbReference type="ARBA" id="ARBA00022325"/>
    </source>
</evidence>
<sequence>MPSGFSRRAEEAGAEALVLCDTNGGTLPDEVERVVAEVRRRTSVVLGGHFHNDAGCAVANTLASVRRGRHSGAGMRERLVGTRGTP</sequence>
<feature type="domain" description="Pyruvate carboxyltransferase" evidence="5">
    <location>
        <begin position="1"/>
        <end position="86"/>
    </location>
</feature>
<proteinExistence type="predicted"/>
<evidence type="ECO:0000256" key="3">
    <source>
        <dbReference type="ARBA" id="ARBA00022679"/>
    </source>
</evidence>
<dbReference type="PANTHER" id="PTHR43538:SF1">
    <property type="entry name" value="(R)-CITRAMALATE SYNTHASE"/>
    <property type="match status" value="1"/>
</dbReference>
<organism evidence="6">
    <name type="scientific">mine drainage metagenome</name>
    <dbReference type="NCBI Taxonomy" id="410659"/>
    <lineage>
        <taxon>unclassified sequences</taxon>
        <taxon>metagenomes</taxon>
        <taxon>ecological metagenomes</taxon>
    </lineage>
</organism>
<dbReference type="PROSITE" id="PS00816">
    <property type="entry name" value="AIPM_HOMOCIT_SYNTH_2"/>
    <property type="match status" value="1"/>
</dbReference>
<dbReference type="Pfam" id="PF00682">
    <property type="entry name" value="HMGL-like"/>
    <property type="match status" value="1"/>
</dbReference>
<reference evidence="6" key="2">
    <citation type="journal article" date="2014" name="ISME J.">
        <title>Microbial stratification in low pH oxic and suboxic macroscopic growths along an acid mine drainage.</title>
        <authorList>
            <person name="Mendez-Garcia C."/>
            <person name="Mesa V."/>
            <person name="Sprenger R.R."/>
            <person name="Richter M."/>
            <person name="Diez M.S."/>
            <person name="Solano J."/>
            <person name="Bargiela R."/>
            <person name="Golyshina O.V."/>
            <person name="Manteca A."/>
            <person name="Ramos J.L."/>
            <person name="Gallego J.R."/>
            <person name="Llorente I."/>
            <person name="Martins Dos Santos V.A."/>
            <person name="Jensen O.N."/>
            <person name="Pelaez A.I."/>
            <person name="Sanchez J."/>
            <person name="Ferrer M."/>
        </authorList>
    </citation>
    <scope>NUCLEOTIDE SEQUENCE</scope>
</reference>
<evidence type="ECO:0000256" key="4">
    <source>
        <dbReference type="ARBA" id="ARBA00034330"/>
    </source>
</evidence>
<dbReference type="GO" id="GO:0043714">
    <property type="term" value="F:(R)-citramalate synthase activity"/>
    <property type="evidence" value="ECO:0007669"/>
    <property type="project" value="UniProtKB-EC"/>
</dbReference>
<protein>
    <recommendedName>
        <fullName evidence="2">(R)-citramalate synthase</fullName>
        <ecNumber evidence="4">2.3.3.21</ecNumber>
    </recommendedName>
</protein>
<evidence type="ECO:0000259" key="5">
    <source>
        <dbReference type="PROSITE" id="PS50991"/>
    </source>
</evidence>
<dbReference type="UniPathway" id="UPA00047">
    <property type="reaction ID" value="UER00066"/>
</dbReference>
<comment type="pathway">
    <text evidence="1">Amino-acid biosynthesis; L-isoleucine biosynthesis; 2-oxobutanoate from pyruvate: step 1/3.</text>
</comment>
<comment type="caution">
    <text evidence="6">The sequence shown here is derived from an EMBL/GenBank/DDBJ whole genome shotgun (WGS) entry which is preliminary data.</text>
</comment>
<evidence type="ECO:0000256" key="1">
    <source>
        <dbReference type="ARBA" id="ARBA00004743"/>
    </source>
</evidence>
<dbReference type="GO" id="GO:0009097">
    <property type="term" value="P:isoleucine biosynthetic process"/>
    <property type="evidence" value="ECO:0007669"/>
    <property type="project" value="UniProtKB-UniPathway"/>
</dbReference>
<dbReference type="InterPro" id="IPR005675">
    <property type="entry name" value="Citramal_synthase"/>
</dbReference>
<dbReference type="PANTHER" id="PTHR43538">
    <property type="entry name" value="ALPHA-IPM SYNTHASE/HOMOCITRATE SYNTHASE"/>
    <property type="match status" value="1"/>
</dbReference>
<accession>T1ASH1</accession>